<protein>
    <submittedName>
        <fullName evidence="3">1-acyl-sn-glycerol-3-phosphate acyltransferase</fullName>
    </submittedName>
    <submittedName>
        <fullName evidence="2">Acyltransferase domain protein</fullName>
    </submittedName>
</protein>
<gene>
    <name evidence="2" type="ordered locus">HELO_2724</name>
    <name evidence="3" type="ORF">SR933_07730</name>
</gene>
<reference evidence="3 5" key="4">
    <citation type="submission" date="2023-11" db="EMBL/GenBank/DDBJ databases">
        <title>MicrobeMod: A computational toolkit for identifying prokaryotic methylation and restriction-modification with nanopore sequencing.</title>
        <authorList>
            <person name="Crits-Christoph A."/>
            <person name="Kang S.C."/>
            <person name="Lee H."/>
            <person name="Ostrov N."/>
        </authorList>
    </citation>
    <scope>NUCLEOTIDE SEQUENCE [LARGE SCALE GENOMIC DNA]</scope>
    <source>
        <strain evidence="3 5">ATCC 33173</strain>
    </source>
</reference>
<evidence type="ECO:0000313" key="4">
    <source>
        <dbReference type="Proteomes" id="UP000008707"/>
    </source>
</evidence>
<dbReference type="RefSeq" id="WP_013332480.1">
    <property type="nucleotide sequence ID" value="NC_014532.2"/>
</dbReference>
<dbReference type="PANTHER" id="PTHR30068:SF3">
    <property type="entry name" value="PHOSPHOLIPID_GLYCEROL ACYLTRANSFERASE DOMAIN-CONTAINING PROTEIN"/>
    <property type="match status" value="1"/>
</dbReference>
<dbReference type="InterPro" id="IPR002123">
    <property type="entry name" value="Plipid/glycerol_acylTrfase"/>
</dbReference>
<dbReference type="Pfam" id="PF01553">
    <property type="entry name" value="Acyltransferase"/>
    <property type="match status" value="1"/>
</dbReference>
<dbReference type="AlphaFoldDB" id="E1V3C9"/>
<keyword evidence="2" id="KW-0808">Transferase</keyword>
<dbReference type="EMBL" id="CP139472">
    <property type="protein sequence ID" value="WPU48773.1"/>
    <property type="molecule type" value="Genomic_DNA"/>
</dbReference>
<name>E1V3C9_HALED</name>
<feature type="domain" description="Phospholipid/glycerol acyltransferase" evidence="1">
    <location>
        <begin position="97"/>
        <end position="179"/>
    </location>
</feature>
<dbReference type="SUPFAM" id="SSF69593">
    <property type="entry name" value="Glycerol-3-phosphate (1)-acyltransferase"/>
    <property type="match status" value="1"/>
</dbReference>
<dbReference type="GO" id="GO:0016746">
    <property type="term" value="F:acyltransferase activity"/>
    <property type="evidence" value="ECO:0007669"/>
    <property type="project" value="UniProtKB-KW"/>
</dbReference>
<evidence type="ECO:0000313" key="2">
    <source>
        <dbReference type="EMBL" id="CBV42608.1"/>
    </source>
</evidence>
<evidence type="ECO:0000259" key="1">
    <source>
        <dbReference type="Pfam" id="PF01553"/>
    </source>
</evidence>
<dbReference type="GO" id="GO:0019698">
    <property type="term" value="P:D-galacturonate catabolic process"/>
    <property type="evidence" value="ECO:0007669"/>
    <property type="project" value="TreeGrafter"/>
</dbReference>
<sequence>MNNTQATLSDDPWAEIRPYQDEEVADVLARLARDPELLDALTRFRLPRLARLMPRLSRTIASFAIRREVRGVSDISAFQDRIAEYMQRMIRNSTTDFRVDGLDQLDPNTAYLFIGNHRDISLDPAFVNYALYLAGRNTVRIAIGDNLLQKPYVNDLMRLNKSFIVPRSARGKRAMLAAYQKLSAYIRHSITEDNHSIWMAQREGRAKDGIDRTDPAIIKMLTMARRGAERQAGTGDAIAELRLVPVSISYEYDPCDIQKARELHAIKTCGNYEKSEFEDIRSIVAGITGQKGRVHLRFGTPLSADFDSPEAVAEEIDRQVLAGYHLFPSHYLALEALGDAPHLLDLSEVTDADRARFQSRLAEVPEELRDWWLTQYANPVRNCATRE</sequence>
<dbReference type="STRING" id="768066.HELO_2724"/>
<reference evidence="4" key="3">
    <citation type="journal article" date="2011" name="Environ. Microbiol.">
        <title>A blueprint of ectoine metabolism from the genome of the industrial producer Halomonas elongata DSM 2581(T).</title>
        <authorList>
            <person name="Schwibbert K."/>
            <person name="Marin-Sanguino A."/>
            <person name="Bagyan I."/>
            <person name="Heidrich G."/>
            <person name="Lentzen G."/>
            <person name="Seitz H."/>
            <person name="Rampp M."/>
            <person name="Schuster S.C."/>
            <person name="Klenk H.P."/>
            <person name="Pfeiffer F."/>
            <person name="Oesterhelt D."/>
            <person name="Kunte H.J."/>
        </authorList>
    </citation>
    <scope>NUCLEOTIDE SEQUENCE [LARGE SCALE GENOMIC DNA]</scope>
    <source>
        <strain evidence="4">ATCC 33173 / DSM 2581 / NBRC 15536 / NCIMB 2198 / 1H9</strain>
    </source>
</reference>
<evidence type="ECO:0000313" key="3">
    <source>
        <dbReference type="EMBL" id="WPU48773.1"/>
    </source>
</evidence>
<dbReference type="GO" id="GO:0042840">
    <property type="term" value="P:D-glucuronate catabolic process"/>
    <property type="evidence" value="ECO:0007669"/>
    <property type="project" value="TreeGrafter"/>
</dbReference>
<keyword evidence="2" id="KW-0012">Acyltransferase</keyword>
<dbReference type="HOGENOM" id="CLU_061982_0_0_6"/>
<dbReference type="GeneID" id="91010060"/>
<dbReference type="PANTHER" id="PTHR30068">
    <property type="entry name" value="URONATE ISOMERASE"/>
    <property type="match status" value="1"/>
</dbReference>
<dbReference type="Proteomes" id="UP000008707">
    <property type="component" value="Chromosome"/>
</dbReference>
<organism evidence="2 4">
    <name type="scientific">Halomonas elongata (strain ATCC 33173 / DSM 2581 / NBRC 15536 / NCIMB 2198 / 1H9)</name>
    <dbReference type="NCBI Taxonomy" id="768066"/>
    <lineage>
        <taxon>Bacteria</taxon>
        <taxon>Pseudomonadati</taxon>
        <taxon>Pseudomonadota</taxon>
        <taxon>Gammaproteobacteria</taxon>
        <taxon>Oceanospirillales</taxon>
        <taxon>Halomonadaceae</taxon>
        <taxon>Halomonas</taxon>
    </lineage>
</organism>
<accession>E1V3C9</accession>
<reference evidence="2" key="1">
    <citation type="journal article" date="2010" name="Environ. Microbiol.">
        <title>A blueprint of ectoine metabolism from the genome of the industrial producer Halomonas elongata DSM 2581(T).</title>
        <authorList>
            <person name="Schwibbert K."/>
            <person name="Marin-Sanguino A."/>
            <person name="Bagyan I."/>
            <person name="Heidrich G."/>
            <person name="Lentzen G."/>
            <person name="Seitz H."/>
            <person name="Rampp M."/>
            <person name="Schuster S.C."/>
            <person name="Klenk H.P."/>
            <person name="Pfeiffer F."/>
            <person name="Oesterhelt D."/>
            <person name="Kunte H.J."/>
        </authorList>
    </citation>
    <scope>NUCLEOTIDE SEQUENCE</scope>
    <source>
        <strain evidence="2">Type strain: DSM 2581</strain>
    </source>
</reference>
<dbReference type="EMBL" id="FN869568">
    <property type="protein sequence ID" value="CBV42608.1"/>
    <property type="molecule type" value="Genomic_DNA"/>
</dbReference>
<reference evidence="2" key="2">
    <citation type="submission" date="2010-05" db="EMBL/GenBank/DDBJ databases">
        <title>Revision and reannotation of the Halomonas elongata DSM 2581(T) genome.</title>
        <authorList>
            <person name="Pfeiffer F."/>
            <person name="Bagyan I."/>
            <person name="Alfaro-Espinoza G."/>
            <person name="Zamora-Lagos M.A."/>
            <person name="Habermann B."/>
            <person name="Oesterhelt D."/>
            <person name="Kunte H.J."/>
        </authorList>
    </citation>
    <scope>NUCLEOTIDE SEQUENCE</scope>
    <source>
        <strain evidence="2">Type strain: DSM 2581</strain>
    </source>
</reference>
<dbReference type="KEGG" id="hel:HELO_2724"/>
<dbReference type="eggNOG" id="COG0204">
    <property type="taxonomic scope" value="Bacteria"/>
</dbReference>
<keyword evidence="5" id="KW-1185">Reference proteome</keyword>
<proteinExistence type="predicted"/>
<dbReference type="Proteomes" id="UP001322512">
    <property type="component" value="Chromosome"/>
</dbReference>
<evidence type="ECO:0000313" key="5">
    <source>
        <dbReference type="Proteomes" id="UP001322512"/>
    </source>
</evidence>
<dbReference type="OrthoDB" id="1078132at2"/>